<name>A0A382P8L6_9ZZZZ</name>
<gene>
    <name evidence="1" type="ORF">METZ01_LOCUS321035</name>
</gene>
<proteinExistence type="predicted"/>
<reference evidence="1" key="1">
    <citation type="submission" date="2018-05" db="EMBL/GenBank/DDBJ databases">
        <authorList>
            <person name="Lanie J.A."/>
            <person name="Ng W.-L."/>
            <person name="Kazmierczak K.M."/>
            <person name="Andrzejewski T.M."/>
            <person name="Davidsen T.M."/>
            <person name="Wayne K.J."/>
            <person name="Tettelin H."/>
            <person name="Glass J.I."/>
            <person name="Rusch D."/>
            <person name="Podicherti R."/>
            <person name="Tsui H.-C.T."/>
            <person name="Winkler M.E."/>
        </authorList>
    </citation>
    <scope>NUCLEOTIDE SEQUENCE</scope>
</reference>
<organism evidence="1">
    <name type="scientific">marine metagenome</name>
    <dbReference type="NCBI Taxonomy" id="408172"/>
    <lineage>
        <taxon>unclassified sequences</taxon>
        <taxon>metagenomes</taxon>
        <taxon>ecological metagenomes</taxon>
    </lineage>
</organism>
<evidence type="ECO:0000313" key="1">
    <source>
        <dbReference type="EMBL" id="SVC68181.1"/>
    </source>
</evidence>
<accession>A0A382P8L6</accession>
<protein>
    <submittedName>
        <fullName evidence="1">Uncharacterized protein</fullName>
    </submittedName>
</protein>
<dbReference type="EMBL" id="UINC01104767">
    <property type="protein sequence ID" value="SVC68181.1"/>
    <property type="molecule type" value="Genomic_DNA"/>
</dbReference>
<sequence>MLNDKIILIDDQEIILGFINDEEHPVLRDFDSLWDSVAKQEKISRGNTKAANNMTRKQKATWLQKYAPETWQKLMGKRGEKADWGGKNQELGYIFHTNRNHIATWYGPVDVSTN</sequence>
<feature type="non-terminal residue" evidence="1">
    <location>
        <position position="114"/>
    </location>
</feature>
<dbReference type="AlphaFoldDB" id="A0A382P8L6"/>